<sequence length="191" mass="20602">MIMKKIIVPLIGLILAGCASTPSRYAVGFDSHPQGASLICEGQNKGYTPYVAYFNNVKFVEGASNTLDLNPCHAVWSSGVRAAYPTKAPIYPSGASTYTLQRPDAPGYSQDAEFALKVKSMQANEQAAIAAHRAATAAERAVTNQNSMSYSMNQGNSFNNTVQCKKLQPSINSEIKTFSGMICPMGWMQVF</sequence>
<evidence type="ECO:0000256" key="1">
    <source>
        <dbReference type="SAM" id="SignalP"/>
    </source>
</evidence>
<protein>
    <recommendedName>
        <fullName evidence="4">Lipoprotein</fullName>
    </recommendedName>
</protein>
<dbReference type="EMBL" id="JACSQR010000005">
    <property type="protein sequence ID" value="MBD7947027.1"/>
    <property type="molecule type" value="Genomic_DNA"/>
</dbReference>
<comment type="caution">
    <text evidence="2">The sequence shown here is derived from an EMBL/GenBank/DDBJ whole genome shotgun (WGS) entry which is preliminary data.</text>
</comment>
<accession>A0ABR8RGU2</accession>
<organism evidence="2 3">
    <name type="scientific">Psychrobacter communis</name>
    <dbReference type="NCBI Taxonomy" id="2762238"/>
    <lineage>
        <taxon>Bacteria</taxon>
        <taxon>Pseudomonadati</taxon>
        <taxon>Pseudomonadota</taxon>
        <taxon>Gammaproteobacteria</taxon>
        <taxon>Moraxellales</taxon>
        <taxon>Moraxellaceae</taxon>
        <taxon>Psychrobacter</taxon>
    </lineage>
</organism>
<evidence type="ECO:0000313" key="2">
    <source>
        <dbReference type="EMBL" id="MBD7947027.1"/>
    </source>
</evidence>
<keyword evidence="3" id="KW-1185">Reference proteome</keyword>
<feature type="chain" id="PRO_5046307787" description="Lipoprotein" evidence="1">
    <location>
        <begin position="26"/>
        <end position="191"/>
    </location>
</feature>
<reference evidence="2 3" key="1">
    <citation type="submission" date="2020-08" db="EMBL/GenBank/DDBJ databases">
        <title>A Genomic Blueprint of the Chicken Gut Microbiome.</title>
        <authorList>
            <person name="Gilroy R."/>
            <person name="Ravi A."/>
            <person name="Getino M."/>
            <person name="Pursley I."/>
            <person name="Horton D.L."/>
            <person name="Alikhan N.-F."/>
            <person name="Baker D."/>
            <person name="Gharbi K."/>
            <person name="Hall N."/>
            <person name="Watson M."/>
            <person name="Adriaenssens E.M."/>
            <person name="Foster-Nyarko E."/>
            <person name="Jarju S."/>
            <person name="Secka A."/>
            <person name="Antonio M."/>
            <person name="Oren A."/>
            <person name="Chaudhuri R."/>
            <person name="La Ragione R.M."/>
            <person name="Hildebrand F."/>
            <person name="Pallen M.J."/>
        </authorList>
    </citation>
    <scope>NUCLEOTIDE SEQUENCE [LARGE SCALE GENOMIC DNA]</scope>
    <source>
        <strain evidence="2 3">Sa4CVA2</strain>
    </source>
</reference>
<evidence type="ECO:0000313" key="3">
    <source>
        <dbReference type="Proteomes" id="UP000606724"/>
    </source>
</evidence>
<dbReference type="Proteomes" id="UP000606724">
    <property type="component" value="Unassembled WGS sequence"/>
</dbReference>
<gene>
    <name evidence="2" type="ORF">H9653_03160</name>
</gene>
<feature type="signal peptide" evidence="1">
    <location>
        <begin position="1"/>
        <end position="25"/>
    </location>
</feature>
<evidence type="ECO:0008006" key="4">
    <source>
        <dbReference type="Google" id="ProtNLM"/>
    </source>
</evidence>
<keyword evidence="1" id="KW-0732">Signal</keyword>
<dbReference type="PROSITE" id="PS51257">
    <property type="entry name" value="PROKAR_LIPOPROTEIN"/>
    <property type="match status" value="1"/>
</dbReference>
<name>A0ABR8RGU2_9GAMM</name>
<proteinExistence type="predicted"/>
<dbReference type="RefSeq" id="WP_191690402.1">
    <property type="nucleotide sequence ID" value="NZ_JACSQR010000005.1"/>
</dbReference>